<keyword evidence="2" id="KW-1185">Reference proteome</keyword>
<gene>
    <name evidence="1" type="ORF">JTE90_000344</name>
</gene>
<organism evidence="1 2">
    <name type="scientific">Oedothorax gibbosus</name>
    <dbReference type="NCBI Taxonomy" id="931172"/>
    <lineage>
        <taxon>Eukaryota</taxon>
        <taxon>Metazoa</taxon>
        <taxon>Ecdysozoa</taxon>
        <taxon>Arthropoda</taxon>
        <taxon>Chelicerata</taxon>
        <taxon>Arachnida</taxon>
        <taxon>Araneae</taxon>
        <taxon>Araneomorphae</taxon>
        <taxon>Entelegynae</taxon>
        <taxon>Araneoidea</taxon>
        <taxon>Linyphiidae</taxon>
        <taxon>Erigoninae</taxon>
        <taxon>Oedothorax</taxon>
    </lineage>
</organism>
<evidence type="ECO:0000313" key="2">
    <source>
        <dbReference type="Proteomes" id="UP000827092"/>
    </source>
</evidence>
<name>A0AAV6U155_9ARAC</name>
<sequence>MSRMGCNCEAAHKRAEWPQMGHTKTGSNIRRHRRQVLFLVLRYESRGGNSTTLDHYGSDVAKAKYRQIEGFVVSKSCN</sequence>
<evidence type="ECO:0000313" key="1">
    <source>
        <dbReference type="EMBL" id="KAG8177658.1"/>
    </source>
</evidence>
<dbReference type="EMBL" id="JAFNEN010000764">
    <property type="protein sequence ID" value="KAG8177658.1"/>
    <property type="molecule type" value="Genomic_DNA"/>
</dbReference>
<protein>
    <submittedName>
        <fullName evidence="1">Uncharacterized protein</fullName>
    </submittedName>
</protein>
<proteinExistence type="predicted"/>
<accession>A0AAV6U155</accession>
<reference evidence="1 2" key="1">
    <citation type="journal article" date="2022" name="Nat. Ecol. Evol.">
        <title>A masculinizing supergene underlies an exaggerated male reproductive morph in a spider.</title>
        <authorList>
            <person name="Hendrickx F."/>
            <person name="De Corte Z."/>
            <person name="Sonet G."/>
            <person name="Van Belleghem S.M."/>
            <person name="Kostlbacher S."/>
            <person name="Vangestel C."/>
        </authorList>
    </citation>
    <scope>NUCLEOTIDE SEQUENCE [LARGE SCALE GENOMIC DNA]</scope>
    <source>
        <strain evidence="1">W744_W776</strain>
    </source>
</reference>
<dbReference type="Proteomes" id="UP000827092">
    <property type="component" value="Unassembled WGS sequence"/>
</dbReference>
<comment type="caution">
    <text evidence="1">The sequence shown here is derived from an EMBL/GenBank/DDBJ whole genome shotgun (WGS) entry which is preliminary data.</text>
</comment>
<dbReference type="AlphaFoldDB" id="A0AAV6U155"/>